<evidence type="ECO:0000256" key="3">
    <source>
        <dbReference type="ARBA" id="ARBA00022989"/>
    </source>
</evidence>
<dbReference type="InterPro" id="IPR045863">
    <property type="entry name" value="CorA_TM1_TM2"/>
</dbReference>
<evidence type="ECO:0000256" key="5">
    <source>
        <dbReference type="SAM" id="Phobius"/>
    </source>
</evidence>
<dbReference type="InterPro" id="IPR002523">
    <property type="entry name" value="MgTranspt_CorA/ZnTranspt_ZntB"/>
</dbReference>
<organism evidence="6 7">
    <name type="scientific">Cryomyces antarcticus</name>
    <dbReference type="NCBI Taxonomy" id="329879"/>
    <lineage>
        <taxon>Eukaryota</taxon>
        <taxon>Fungi</taxon>
        <taxon>Dikarya</taxon>
        <taxon>Ascomycota</taxon>
        <taxon>Pezizomycotina</taxon>
        <taxon>Dothideomycetes</taxon>
        <taxon>Dothideomycetes incertae sedis</taxon>
        <taxon>Cryomyces</taxon>
    </lineage>
</organism>
<feature type="transmembrane region" description="Helical" evidence="5">
    <location>
        <begin position="91"/>
        <end position="116"/>
    </location>
</feature>
<gene>
    <name evidence="6" type="ORF">LTR16_000394</name>
</gene>
<evidence type="ECO:0000313" key="6">
    <source>
        <dbReference type="EMBL" id="KAK5257524.1"/>
    </source>
</evidence>
<name>A0ABR0M084_9PEZI</name>
<keyword evidence="2 5" id="KW-0812">Transmembrane</keyword>
<keyword evidence="3 5" id="KW-1133">Transmembrane helix</keyword>
<feature type="transmembrane region" description="Helical" evidence="5">
    <location>
        <begin position="122"/>
        <end position="145"/>
    </location>
</feature>
<dbReference type="Gene3D" id="1.20.58.340">
    <property type="entry name" value="Magnesium transport protein CorA, transmembrane region"/>
    <property type="match status" value="1"/>
</dbReference>
<dbReference type="Pfam" id="PF01544">
    <property type="entry name" value="CorA"/>
    <property type="match status" value="1"/>
</dbReference>
<evidence type="ECO:0008006" key="8">
    <source>
        <dbReference type="Google" id="ProtNLM"/>
    </source>
</evidence>
<dbReference type="Proteomes" id="UP001357485">
    <property type="component" value="Unassembled WGS sequence"/>
</dbReference>
<keyword evidence="7" id="KW-1185">Reference proteome</keyword>
<dbReference type="EMBL" id="JAVRRA010008215">
    <property type="protein sequence ID" value="KAK5257524.1"/>
    <property type="molecule type" value="Genomic_DNA"/>
</dbReference>
<sequence>MAKPVRLLHRSVGKILALREVLRSHSVAAAKLRKYARTEVGEGRLDVNSQFADIEDENKDYEQAFATIREKFQNLLGLEFSTESVRTSQSVAVITALAFIFVPLSFLASVFGLNGVNVDAKWFGIACIPIVVISLICTLSIGGIIRLWERNQSEQEGLGLDKPSEKLPLIRFNILAKQRNTRPSGREHV</sequence>
<evidence type="ECO:0000256" key="2">
    <source>
        <dbReference type="ARBA" id="ARBA00022692"/>
    </source>
</evidence>
<comment type="subcellular location">
    <subcellularLocation>
        <location evidence="1">Cell membrane</location>
        <topology evidence="1">Multi-pass membrane protein</topology>
    </subcellularLocation>
</comment>
<evidence type="ECO:0000256" key="4">
    <source>
        <dbReference type="ARBA" id="ARBA00023136"/>
    </source>
</evidence>
<reference evidence="6 7" key="1">
    <citation type="submission" date="2023-08" db="EMBL/GenBank/DDBJ databases">
        <title>Black Yeasts Isolated from many extreme environments.</title>
        <authorList>
            <person name="Coleine C."/>
            <person name="Stajich J.E."/>
            <person name="Selbmann L."/>
        </authorList>
    </citation>
    <scope>NUCLEOTIDE SEQUENCE [LARGE SCALE GENOMIC DNA]</scope>
    <source>
        <strain evidence="6 7">CCFEE 536</strain>
    </source>
</reference>
<dbReference type="PANTHER" id="PTHR46494:SF1">
    <property type="entry name" value="CORA FAMILY METAL ION TRANSPORTER (EUROFUNG)"/>
    <property type="match status" value="1"/>
</dbReference>
<keyword evidence="4 5" id="KW-0472">Membrane</keyword>
<dbReference type="PANTHER" id="PTHR46494">
    <property type="entry name" value="CORA FAMILY METAL ION TRANSPORTER (EUROFUNG)"/>
    <property type="match status" value="1"/>
</dbReference>
<evidence type="ECO:0000256" key="1">
    <source>
        <dbReference type="ARBA" id="ARBA00004651"/>
    </source>
</evidence>
<proteinExistence type="predicted"/>
<evidence type="ECO:0000313" key="7">
    <source>
        <dbReference type="Proteomes" id="UP001357485"/>
    </source>
</evidence>
<accession>A0ABR0M084</accession>
<dbReference type="SUPFAM" id="SSF144083">
    <property type="entry name" value="Magnesium transport protein CorA, transmembrane region"/>
    <property type="match status" value="1"/>
</dbReference>
<comment type="caution">
    <text evidence="6">The sequence shown here is derived from an EMBL/GenBank/DDBJ whole genome shotgun (WGS) entry which is preliminary data.</text>
</comment>
<protein>
    <recommendedName>
        <fullName evidence="8">Magnesium transporter</fullName>
    </recommendedName>
</protein>